<dbReference type="Pfam" id="PF13481">
    <property type="entry name" value="AAA_25"/>
    <property type="match status" value="1"/>
</dbReference>
<protein>
    <recommendedName>
        <fullName evidence="2">SF4 helicase domain-containing protein</fullName>
    </recommendedName>
</protein>
<accession>A0A0F9LCK6</accession>
<gene>
    <name evidence="1" type="ORF">LCGC14_1526830</name>
</gene>
<reference evidence="1" key="1">
    <citation type="journal article" date="2015" name="Nature">
        <title>Complex archaea that bridge the gap between prokaryotes and eukaryotes.</title>
        <authorList>
            <person name="Spang A."/>
            <person name="Saw J.H."/>
            <person name="Jorgensen S.L."/>
            <person name="Zaremba-Niedzwiedzka K."/>
            <person name="Martijn J."/>
            <person name="Lind A.E."/>
            <person name="van Eijk R."/>
            <person name="Schleper C."/>
            <person name="Guy L."/>
            <person name="Ettema T.J."/>
        </authorList>
    </citation>
    <scope>NUCLEOTIDE SEQUENCE</scope>
</reference>
<organism evidence="1">
    <name type="scientific">marine sediment metagenome</name>
    <dbReference type="NCBI Taxonomy" id="412755"/>
    <lineage>
        <taxon>unclassified sequences</taxon>
        <taxon>metagenomes</taxon>
        <taxon>ecological metagenomes</taxon>
    </lineage>
</organism>
<evidence type="ECO:0000313" key="1">
    <source>
        <dbReference type="EMBL" id="KKM61930.1"/>
    </source>
</evidence>
<dbReference type="Gene3D" id="3.40.50.300">
    <property type="entry name" value="P-loop containing nucleotide triphosphate hydrolases"/>
    <property type="match status" value="1"/>
</dbReference>
<dbReference type="EMBL" id="LAZR01011395">
    <property type="protein sequence ID" value="KKM61930.1"/>
    <property type="molecule type" value="Genomic_DNA"/>
</dbReference>
<comment type="caution">
    <text evidence="1">The sequence shown here is derived from an EMBL/GenBank/DDBJ whole genome shotgun (WGS) entry which is preliminary data.</text>
</comment>
<dbReference type="InterPro" id="IPR027417">
    <property type="entry name" value="P-loop_NTPase"/>
</dbReference>
<evidence type="ECO:0008006" key="2">
    <source>
        <dbReference type="Google" id="ProtNLM"/>
    </source>
</evidence>
<sequence>MIAPKAKPMSWDSLGEWKSPEFNWIISEGLLMGGSRLVAVAPKKSWKSMIFGLDLPAHLATGTPWLGFTIRKSKTLVVQVEIPQAALKDRRDVYAAGHKAMHPGTNLWYLTTRLKLDHSFGFNYISGILDEINPDVLVLDPLYKMMLGNICENYDMLKLLDNIDLLIDEAKAKRGKELGIILIHHEGKTQYTTDGKPIHRGIESELGASSLMNWYDTGLMLHKHRDDRTKVTVFFEDMRLAPNLIDPMTLRVTVDTLQVHKIDQEYLEGGLLK</sequence>
<dbReference type="AlphaFoldDB" id="A0A0F9LCK6"/>
<proteinExistence type="predicted"/>
<name>A0A0F9LCK6_9ZZZZ</name>